<keyword evidence="3" id="KW-0175">Coiled coil</keyword>
<dbReference type="GO" id="GO:0022857">
    <property type="term" value="F:transmembrane transporter activity"/>
    <property type="evidence" value="ECO:0007669"/>
    <property type="project" value="InterPro"/>
</dbReference>
<evidence type="ECO:0000256" key="4">
    <source>
        <dbReference type="SAM" id="SignalP"/>
    </source>
</evidence>
<evidence type="ECO:0000259" key="5">
    <source>
        <dbReference type="Pfam" id="PF25917"/>
    </source>
</evidence>
<evidence type="ECO:0000256" key="2">
    <source>
        <dbReference type="ARBA" id="ARBA00009477"/>
    </source>
</evidence>
<sequence length="375" mass="41651">MTSLFSMKNSRTALLALCLALASCTSETETETAESREVIHPMVKDITRSSDYVAEIQSVKYVEIRSKVKGYIDEIHVDEGQTVKKDQLLFTLSALEFEKELQKANAVYKNTLADLKAAKVDLANVKLLAAKNIVSGTELEVAQAKTEALAADVEEAKANSEKAALHIAFTQIRAPFNGTINRIPNKVGSLILEGDMLTSISDNREVFAYFNLSEIDYLNYRTNGEKEIGTVGLKLANNKHYGYKGKIEAIESEFDRSTGNIAFRARFANPDGLLKHGANGKVIVDERLNNALLVPQKSTFEIQDKIYLFVVDSEGRLKQRNIVPKMRFEDFYVVESGLSENEWVLFEGAGDEREGKKIRPVPVDPAAVMPTTGKF</sequence>
<evidence type="ECO:0000259" key="6">
    <source>
        <dbReference type="Pfam" id="PF25944"/>
    </source>
</evidence>
<dbReference type="STRING" id="686340.Metal_1477"/>
<dbReference type="InterPro" id="IPR058625">
    <property type="entry name" value="MdtA-like_BSH"/>
</dbReference>
<comment type="subcellular location">
    <subcellularLocation>
        <location evidence="1">Cell inner membrane</location>
        <topology evidence="1">Lipid-anchor</topology>
    </subcellularLocation>
</comment>
<dbReference type="AlphaFoldDB" id="H8GKU0"/>
<dbReference type="Pfam" id="PF25967">
    <property type="entry name" value="RND-MFP_C"/>
    <property type="match status" value="1"/>
</dbReference>
<dbReference type="PANTHER" id="PTHR30158">
    <property type="entry name" value="ACRA/E-RELATED COMPONENT OF DRUG EFFLUX TRANSPORTER"/>
    <property type="match status" value="1"/>
</dbReference>
<keyword evidence="4" id="KW-0732">Signal</keyword>
<dbReference type="PANTHER" id="PTHR30158:SF23">
    <property type="entry name" value="MULTIDRUG RESISTANCE PROTEIN MEXA"/>
    <property type="match status" value="1"/>
</dbReference>
<feature type="domain" description="Multidrug resistance protein MdtA-like C-terminal permuted SH3" evidence="7">
    <location>
        <begin position="290"/>
        <end position="349"/>
    </location>
</feature>
<dbReference type="EMBL" id="CM001475">
    <property type="protein sequence ID" value="EIC29262.1"/>
    <property type="molecule type" value="Genomic_DNA"/>
</dbReference>
<dbReference type="GO" id="GO:0046677">
    <property type="term" value="P:response to antibiotic"/>
    <property type="evidence" value="ECO:0007669"/>
    <property type="project" value="TreeGrafter"/>
</dbReference>
<dbReference type="Gene3D" id="2.40.50.100">
    <property type="match status" value="1"/>
</dbReference>
<comment type="similarity">
    <text evidence="2">Belongs to the membrane fusion protein (MFP) (TC 8.A.1) family.</text>
</comment>
<accession>H8GKU0</accession>
<feature type="chain" id="PRO_5003613619" evidence="4">
    <location>
        <begin position="29"/>
        <end position="375"/>
    </location>
</feature>
<feature type="signal peptide" evidence="4">
    <location>
        <begin position="1"/>
        <end position="28"/>
    </location>
</feature>
<dbReference type="Gene3D" id="2.40.420.20">
    <property type="match status" value="1"/>
</dbReference>
<dbReference type="Gene3D" id="2.40.30.170">
    <property type="match status" value="1"/>
</dbReference>
<dbReference type="Gene3D" id="1.10.287.470">
    <property type="entry name" value="Helix hairpin bin"/>
    <property type="match status" value="1"/>
</dbReference>
<evidence type="ECO:0000256" key="1">
    <source>
        <dbReference type="ARBA" id="ARBA00004519"/>
    </source>
</evidence>
<dbReference type="HOGENOM" id="CLU_018816_2_1_6"/>
<reference evidence="8 9" key="1">
    <citation type="journal article" date="2013" name="Genome Announc.">
        <title>Genome Sequence of the Obligate Gammaproteobacterial Methanotroph Methylomicrobium album Strain BG8.</title>
        <authorList>
            <person name="Kits K.D."/>
            <person name="Kalyuzhnaya M.G."/>
            <person name="Klotz M.G."/>
            <person name="Jetten M.S."/>
            <person name="Op den Camp H.J."/>
            <person name="Vuilleumier S."/>
            <person name="Bringel F."/>
            <person name="Dispirito A.A."/>
            <person name="Murrell J.C."/>
            <person name="Bruce D."/>
            <person name="Cheng J.F."/>
            <person name="Copeland A."/>
            <person name="Goodwin L."/>
            <person name="Hauser L."/>
            <person name="Lajus A."/>
            <person name="Land M.L."/>
            <person name="Lapidus A."/>
            <person name="Lucas S."/>
            <person name="Medigue C."/>
            <person name="Pitluck S."/>
            <person name="Woyke T."/>
            <person name="Zeytun A."/>
            <person name="Stein L.Y."/>
        </authorList>
    </citation>
    <scope>NUCLEOTIDE SEQUENCE [LARGE SCALE GENOMIC DNA]</scope>
    <source>
        <strain evidence="8 9">BG8</strain>
    </source>
</reference>
<dbReference type="NCBIfam" id="TIGR01730">
    <property type="entry name" value="RND_mfp"/>
    <property type="match status" value="1"/>
</dbReference>
<dbReference type="eggNOG" id="COG0845">
    <property type="taxonomic scope" value="Bacteria"/>
</dbReference>
<evidence type="ECO:0000259" key="7">
    <source>
        <dbReference type="Pfam" id="PF25967"/>
    </source>
</evidence>
<organism evidence="8 9">
    <name type="scientific">Methylomicrobium album BG8</name>
    <dbReference type="NCBI Taxonomy" id="686340"/>
    <lineage>
        <taxon>Bacteria</taxon>
        <taxon>Pseudomonadati</taxon>
        <taxon>Pseudomonadota</taxon>
        <taxon>Gammaproteobacteria</taxon>
        <taxon>Methylococcales</taxon>
        <taxon>Methylococcaceae</taxon>
        <taxon>Methylomicrobium</taxon>
    </lineage>
</organism>
<dbReference type="InterPro" id="IPR058627">
    <property type="entry name" value="MdtA-like_C"/>
</dbReference>
<dbReference type="SUPFAM" id="SSF111369">
    <property type="entry name" value="HlyD-like secretion proteins"/>
    <property type="match status" value="1"/>
</dbReference>
<feature type="domain" description="Multidrug resistance protein MdtA-like barrel-sandwich hybrid" evidence="5">
    <location>
        <begin position="61"/>
        <end position="197"/>
    </location>
</feature>
<protein>
    <submittedName>
        <fullName evidence="8">RND family efflux transporter, MFP subunit</fullName>
    </submittedName>
</protein>
<evidence type="ECO:0000313" key="9">
    <source>
        <dbReference type="Proteomes" id="UP000005090"/>
    </source>
</evidence>
<feature type="coiled-coil region" evidence="3">
    <location>
        <begin position="98"/>
        <end position="159"/>
    </location>
</feature>
<evidence type="ECO:0000313" key="8">
    <source>
        <dbReference type="EMBL" id="EIC29262.1"/>
    </source>
</evidence>
<dbReference type="InterPro" id="IPR006143">
    <property type="entry name" value="RND_pump_MFP"/>
</dbReference>
<name>H8GKU0_METAL</name>
<evidence type="ECO:0000256" key="3">
    <source>
        <dbReference type="SAM" id="Coils"/>
    </source>
</evidence>
<dbReference type="GO" id="GO:0030313">
    <property type="term" value="C:cell envelope"/>
    <property type="evidence" value="ECO:0007669"/>
    <property type="project" value="UniProtKB-SubCell"/>
</dbReference>
<dbReference type="GO" id="GO:0005886">
    <property type="term" value="C:plasma membrane"/>
    <property type="evidence" value="ECO:0007669"/>
    <property type="project" value="TreeGrafter"/>
</dbReference>
<dbReference type="Proteomes" id="UP000005090">
    <property type="component" value="Chromosome"/>
</dbReference>
<gene>
    <name evidence="8" type="ORF">Metal_1477</name>
</gene>
<dbReference type="Pfam" id="PF25944">
    <property type="entry name" value="Beta-barrel_RND"/>
    <property type="match status" value="1"/>
</dbReference>
<keyword evidence="9" id="KW-1185">Reference proteome</keyword>
<dbReference type="Pfam" id="PF25917">
    <property type="entry name" value="BSH_RND"/>
    <property type="match status" value="1"/>
</dbReference>
<proteinExistence type="inferred from homology"/>
<dbReference type="InterPro" id="IPR058626">
    <property type="entry name" value="MdtA-like_b-barrel"/>
</dbReference>
<feature type="domain" description="Multidrug resistance protein MdtA-like beta-barrel" evidence="6">
    <location>
        <begin position="210"/>
        <end position="277"/>
    </location>
</feature>